<keyword evidence="4" id="KW-1003">Cell membrane</keyword>
<keyword evidence="9" id="KW-1185">Reference proteome</keyword>
<protein>
    <submittedName>
        <fullName evidence="8">Flotillin family protein</fullName>
    </submittedName>
</protein>
<proteinExistence type="inferred from homology"/>
<dbReference type="Gene3D" id="3.30.479.30">
    <property type="entry name" value="Band 7 domain"/>
    <property type="match status" value="1"/>
</dbReference>
<reference evidence="8" key="1">
    <citation type="journal article" date="2014" name="Int. J. Syst. Evol. Microbiol.">
        <title>Complete genome of a new Firmicutes species belonging to the dominant human colonic microbiota ('Ruminococcus bicirculans') reveals two chromosomes and a selective capacity to utilize plant glucans.</title>
        <authorList>
            <consortium name="NISC Comparative Sequencing Program"/>
            <person name="Wegmann U."/>
            <person name="Louis P."/>
            <person name="Goesmann A."/>
            <person name="Henrissat B."/>
            <person name="Duncan S.H."/>
            <person name="Flint H.J."/>
        </authorList>
    </citation>
    <scope>NUCLEOTIDE SEQUENCE</scope>
    <source>
        <strain evidence="8">NBRC 109915</strain>
    </source>
</reference>
<feature type="domain" description="Band 7" evidence="6">
    <location>
        <begin position="34"/>
        <end position="183"/>
    </location>
</feature>
<gene>
    <name evidence="8" type="ORF">GCM10007927_14840</name>
</gene>
<evidence type="ECO:0000313" key="9">
    <source>
        <dbReference type="Proteomes" id="UP001161388"/>
    </source>
</evidence>
<dbReference type="InterPro" id="IPR027705">
    <property type="entry name" value="Flotillin_fam"/>
</dbReference>
<dbReference type="PANTHER" id="PTHR13806">
    <property type="entry name" value="FLOTILLIN-RELATED"/>
    <property type="match status" value="1"/>
</dbReference>
<dbReference type="RefSeq" id="WP_284372084.1">
    <property type="nucleotide sequence ID" value="NZ_BSNL01000001.1"/>
</dbReference>
<evidence type="ECO:0000256" key="2">
    <source>
        <dbReference type="ARBA" id="ARBA00004236"/>
    </source>
</evidence>
<reference evidence="8" key="2">
    <citation type="submission" date="2023-01" db="EMBL/GenBank/DDBJ databases">
        <title>Draft genome sequence of Sulfitobacter pacificus strain NBRC 109915.</title>
        <authorList>
            <person name="Sun Q."/>
            <person name="Mori K."/>
        </authorList>
    </citation>
    <scope>NUCLEOTIDE SEQUENCE</scope>
    <source>
        <strain evidence="8">NBRC 109915</strain>
    </source>
</reference>
<keyword evidence="5" id="KW-0472">Membrane</keyword>
<dbReference type="SUPFAM" id="SSF117892">
    <property type="entry name" value="Band 7/SPFH domain"/>
    <property type="match status" value="1"/>
</dbReference>
<dbReference type="InterPro" id="IPR001107">
    <property type="entry name" value="Band_7"/>
</dbReference>
<feature type="domain" description="Flotillin C-terminal" evidence="7">
    <location>
        <begin position="390"/>
        <end position="508"/>
    </location>
</feature>
<dbReference type="Pfam" id="PF15975">
    <property type="entry name" value="Flot"/>
    <property type="match status" value="1"/>
</dbReference>
<name>A0ABQ5VI19_9RHOB</name>
<evidence type="ECO:0000259" key="7">
    <source>
        <dbReference type="Pfam" id="PF15975"/>
    </source>
</evidence>
<comment type="similarity">
    <text evidence="3">Belongs to the band 7/mec-2 family. Flotillin subfamily.</text>
</comment>
<dbReference type="InterPro" id="IPR036013">
    <property type="entry name" value="Band_7/SPFH_dom_sf"/>
</dbReference>
<evidence type="ECO:0000313" key="8">
    <source>
        <dbReference type="EMBL" id="GLQ26681.1"/>
    </source>
</evidence>
<accession>A0ABQ5VI19</accession>
<evidence type="ECO:0000256" key="3">
    <source>
        <dbReference type="ARBA" id="ARBA00007161"/>
    </source>
</evidence>
<dbReference type="Pfam" id="PF01145">
    <property type="entry name" value="Band_7"/>
    <property type="match status" value="1"/>
</dbReference>
<dbReference type="PANTHER" id="PTHR13806:SF31">
    <property type="entry name" value="FLOTILLIN-LIKE PROTEIN 1-RELATED"/>
    <property type="match status" value="1"/>
</dbReference>
<dbReference type="Proteomes" id="UP001161388">
    <property type="component" value="Unassembled WGS sequence"/>
</dbReference>
<comment type="subcellular location">
    <subcellularLocation>
        <location evidence="2">Cell membrane</location>
    </subcellularLocation>
    <subcellularLocation>
        <location evidence="1">Membrane</location>
        <topology evidence="1">Single-pass membrane protein</topology>
    </subcellularLocation>
</comment>
<evidence type="ECO:0000256" key="1">
    <source>
        <dbReference type="ARBA" id="ARBA00004167"/>
    </source>
</evidence>
<sequence length="532" mass="57842">MIWVFSIIVLAIVILLGIWFLQKFYAKATLNSALVRTGLGGRKVVLNGGCIALPILHQVQRVMMGAVTFSAERKGREGLLTEDQLRADVAMEFEFRVEGTDEAVATAAQALGSRVERGGDAIEELLNGSLLDAMQNAAATRSLDALHSNRASFTSEVEAAVAKKAAQFGLSLISASLIRVDQSDLSQLDEQNAFAAKGLRRHAELVSEQRRARVRIETETDIAVRESGLAKHQRQLEIDRTEREATIAQQETIERLEAESRAKKEAAKSEADLLIEQQRLTSLKRIEAEKVANDEALRRTEMAAILALEETKIANDTKLAQLRTAEFKTQAAEETARVAVLLAAEDVQAQKERAVARREHETAGLKLAKEIELSTAQAKSDAETLALKTKAEAEAAKTLAAAELAKSEAAAKGKTALIEAENTMSDALVGMRLEEKRLDRMPEIMTQMMKPVEKIDSIKINHIGGTGMQAGPSGEGSSDSAFGSAMDQILGMAVRLPAMKQMGEEIGLDFDPNIAGRTADYANRIKAKDDKK</sequence>
<comment type="caution">
    <text evidence="8">The sequence shown here is derived from an EMBL/GenBank/DDBJ whole genome shotgun (WGS) entry which is preliminary data.</text>
</comment>
<evidence type="ECO:0000259" key="6">
    <source>
        <dbReference type="Pfam" id="PF01145"/>
    </source>
</evidence>
<organism evidence="8 9">
    <name type="scientific">Sulfitobacter pacificus</name>
    <dbReference type="NCBI Taxonomy" id="1499314"/>
    <lineage>
        <taxon>Bacteria</taxon>
        <taxon>Pseudomonadati</taxon>
        <taxon>Pseudomonadota</taxon>
        <taxon>Alphaproteobacteria</taxon>
        <taxon>Rhodobacterales</taxon>
        <taxon>Roseobacteraceae</taxon>
        <taxon>Sulfitobacter</taxon>
    </lineage>
</organism>
<evidence type="ECO:0000256" key="4">
    <source>
        <dbReference type="ARBA" id="ARBA00022475"/>
    </source>
</evidence>
<evidence type="ECO:0000256" key="5">
    <source>
        <dbReference type="ARBA" id="ARBA00023136"/>
    </source>
</evidence>
<dbReference type="EMBL" id="BSNL01000001">
    <property type="protein sequence ID" value="GLQ26681.1"/>
    <property type="molecule type" value="Genomic_DNA"/>
</dbReference>
<dbReference type="InterPro" id="IPR031905">
    <property type="entry name" value="Flotillin_C"/>
</dbReference>